<proteinExistence type="predicted"/>
<dbReference type="PANTHER" id="PTHR34213:SF2">
    <property type="entry name" value="NUCLEAR TRANSPORT FACTOR 2 (NTF2) FAMILY PROTEIN"/>
    <property type="match status" value="1"/>
</dbReference>
<dbReference type="OrthoDB" id="2400485at2759"/>
<accession>A0A2T2PA95</accession>
<name>A0A2T2PA95_CORCC</name>
<feature type="region of interest" description="Disordered" evidence="1">
    <location>
        <begin position="246"/>
        <end position="277"/>
    </location>
</feature>
<dbReference type="PANTHER" id="PTHR34213">
    <property type="entry name" value="NUCLEAR TRANSPORT FACTOR 2 (NTF2) FAMILY PROTEIN"/>
    <property type="match status" value="1"/>
</dbReference>
<dbReference type="Proteomes" id="UP000240883">
    <property type="component" value="Unassembled WGS sequence"/>
</dbReference>
<reference evidence="2 3" key="1">
    <citation type="journal article" date="2018" name="Front. Microbiol.">
        <title>Genome-Wide Analysis of Corynespora cassiicola Leaf Fall Disease Putative Effectors.</title>
        <authorList>
            <person name="Lopez D."/>
            <person name="Ribeiro S."/>
            <person name="Label P."/>
            <person name="Fumanal B."/>
            <person name="Venisse J.S."/>
            <person name="Kohler A."/>
            <person name="de Oliveira R.R."/>
            <person name="Labutti K."/>
            <person name="Lipzen A."/>
            <person name="Lail K."/>
            <person name="Bauer D."/>
            <person name="Ohm R.A."/>
            <person name="Barry K.W."/>
            <person name="Spatafora J."/>
            <person name="Grigoriev I.V."/>
            <person name="Martin F.M."/>
            <person name="Pujade-Renaud V."/>
        </authorList>
    </citation>
    <scope>NUCLEOTIDE SEQUENCE [LARGE SCALE GENOMIC DNA]</scope>
    <source>
        <strain evidence="2 3">Philippines</strain>
    </source>
</reference>
<dbReference type="AlphaFoldDB" id="A0A2T2PA95"/>
<organism evidence="2 3">
    <name type="scientific">Corynespora cassiicola Philippines</name>
    <dbReference type="NCBI Taxonomy" id="1448308"/>
    <lineage>
        <taxon>Eukaryota</taxon>
        <taxon>Fungi</taxon>
        <taxon>Dikarya</taxon>
        <taxon>Ascomycota</taxon>
        <taxon>Pezizomycotina</taxon>
        <taxon>Dothideomycetes</taxon>
        <taxon>Pleosporomycetidae</taxon>
        <taxon>Pleosporales</taxon>
        <taxon>Corynesporascaceae</taxon>
        <taxon>Corynespora</taxon>
    </lineage>
</organism>
<evidence type="ECO:0000256" key="1">
    <source>
        <dbReference type="SAM" id="MobiDB-lite"/>
    </source>
</evidence>
<keyword evidence="3" id="KW-1185">Reference proteome</keyword>
<feature type="compositionally biased region" description="Basic and acidic residues" evidence="1">
    <location>
        <begin position="246"/>
        <end position="255"/>
    </location>
</feature>
<sequence>MTTPARSKLLTGGFKSIFNKPALAHPQKNLTVQLHNAEVKANQSVSSSQQHRNMSSAGMPKTGDAPGEQFEPRQTATSEDYTPDPSKSIKLDAKRQALVDDIIALYSCQPTIDRVKRYTPDCVYDDQFVYANDRYKMAGQWFALPKLFTASVNEGYQVIRSDDALLQFKNKQSWTFRLIPKTATITGLVSLSLDPASLDGDFLRVKYHKDQANDKDYSHEGLGFTFKKWQADNVVKHMDAPELKEFEADRDAAKEHVRKYGTGTEEGNAPKQDFTKQ</sequence>
<evidence type="ECO:0000313" key="2">
    <source>
        <dbReference type="EMBL" id="PSN74571.1"/>
    </source>
</evidence>
<dbReference type="STRING" id="1448308.A0A2T2PA95"/>
<feature type="compositionally biased region" description="Polar residues" evidence="1">
    <location>
        <begin position="41"/>
        <end position="56"/>
    </location>
</feature>
<protein>
    <submittedName>
        <fullName evidence="2">Uncharacterized protein</fullName>
    </submittedName>
</protein>
<dbReference type="EMBL" id="KZ678128">
    <property type="protein sequence ID" value="PSN74571.1"/>
    <property type="molecule type" value="Genomic_DNA"/>
</dbReference>
<evidence type="ECO:0000313" key="3">
    <source>
        <dbReference type="Proteomes" id="UP000240883"/>
    </source>
</evidence>
<gene>
    <name evidence="2" type="ORF">BS50DRAFT_480988</name>
</gene>
<feature type="region of interest" description="Disordered" evidence="1">
    <location>
        <begin position="35"/>
        <end position="87"/>
    </location>
</feature>